<feature type="transmembrane region" description="Helical" evidence="1">
    <location>
        <begin position="20"/>
        <end position="39"/>
    </location>
</feature>
<dbReference type="PANTHER" id="PTHR21650">
    <property type="entry name" value="MEMBRALIN/KINETOCHORE PROTEIN NUF2"/>
    <property type="match status" value="1"/>
</dbReference>
<evidence type="ECO:0000256" key="1">
    <source>
        <dbReference type="SAM" id="Phobius"/>
    </source>
</evidence>
<dbReference type="AlphaFoldDB" id="A0AAQ4FKX0"/>
<feature type="transmembrane region" description="Helical" evidence="1">
    <location>
        <begin position="69"/>
        <end position="89"/>
    </location>
</feature>
<protein>
    <submittedName>
        <fullName evidence="2">Uncharacterized protein</fullName>
    </submittedName>
</protein>
<dbReference type="EMBL" id="JARKHS020001317">
    <property type="protein sequence ID" value="KAK8787887.1"/>
    <property type="molecule type" value="Genomic_DNA"/>
</dbReference>
<comment type="caution">
    <text evidence="2">The sequence shown here is derived from an EMBL/GenBank/DDBJ whole genome shotgun (WGS) entry which is preliminary data.</text>
</comment>
<reference evidence="2 3" key="1">
    <citation type="journal article" date="2023" name="Arcadia Sci">
        <title>De novo assembly of a long-read Amblyomma americanum tick genome.</title>
        <authorList>
            <person name="Chou S."/>
            <person name="Poskanzer K.E."/>
            <person name="Rollins M."/>
            <person name="Thuy-Boun P.S."/>
        </authorList>
    </citation>
    <scope>NUCLEOTIDE SEQUENCE [LARGE SCALE GENOMIC DNA]</scope>
    <source>
        <strain evidence="2">F_SG_1</strain>
        <tissue evidence="2">Salivary glands</tissue>
    </source>
</reference>
<evidence type="ECO:0000313" key="2">
    <source>
        <dbReference type="EMBL" id="KAK8787887.1"/>
    </source>
</evidence>
<proteinExistence type="predicted"/>
<dbReference type="GO" id="GO:0005783">
    <property type="term" value="C:endoplasmic reticulum"/>
    <property type="evidence" value="ECO:0007669"/>
    <property type="project" value="TreeGrafter"/>
</dbReference>
<organism evidence="2 3">
    <name type="scientific">Amblyomma americanum</name>
    <name type="common">Lone star tick</name>
    <dbReference type="NCBI Taxonomy" id="6943"/>
    <lineage>
        <taxon>Eukaryota</taxon>
        <taxon>Metazoa</taxon>
        <taxon>Ecdysozoa</taxon>
        <taxon>Arthropoda</taxon>
        <taxon>Chelicerata</taxon>
        <taxon>Arachnida</taxon>
        <taxon>Acari</taxon>
        <taxon>Parasitiformes</taxon>
        <taxon>Ixodida</taxon>
        <taxon>Ixodoidea</taxon>
        <taxon>Ixodidae</taxon>
        <taxon>Amblyomminae</taxon>
        <taxon>Amblyomma</taxon>
    </lineage>
</organism>
<dbReference type="GO" id="GO:0034976">
    <property type="term" value="P:response to endoplasmic reticulum stress"/>
    <property type="evidence" value="ECO:0007669"/>
    <property type="project" value="TreeGrafter"/>
</dbReference>
<name>A0AAQ4FKX0_AMBAM</name>
<keyword evidence="1" id="KW-0472">Membrane</keyword>
<dbReference type="GO" id="GO:1904294">
    <property type="term" value="P:positive regulation of ERAD pathway"/>
    <property type="evidence" value="ECO:0007669"/>
    <property type="project" value="TreeGrafter"/>
</dbReference>
<gene>
    <name evidence="2" type="ORF">V5799_022339</name>
</gene>
<accession>A0AAQ4FKX0</accession>
<dbReference type="Pfam" id="PF09746">
    <property type="entry name" value="Membralin"/>
    <property type="match status" value="1"/>
</dbReference>
<evidence type="ECO:0000313" key="3">
    <source>
        <dbReference type="Proteomes" id="UP001321473"/>
    </source>
</evidence>
<keyword evidence="1" id="KW-1133">Transmembrane helix</keyword>
<dbReference type="InterPro" id="IPR019144">
    <property type="entry name" value="Membralin"/>
</dbReference>
<keyword evidence="3" id="KW-1185">Reference proteome</keyword>
<keyword evidence="1" id="KW-0812">Transmembrane</keyword>
<dbReference type="Proteomes" id="UP001321473">
    <property type="component" value="Unassembled WGS sequence"/>
</dbReference>
<sequence length="116" mass="13842">MKRAGMETIMSEFFNDTTTAFYIILIVWVADQYDAICCHTTITKRHWLRFFYLYHFAFYAYDYRFNGQYSGLALLTSWFFIQVMAATWWGRPFQSDAARAKNEAENTVVWEHGWTA</sequence>
<dbReference type="PANTHER" id="PTHR21650:SF4">
    <property type="entry name" value="MEMBRALIN"/>
    <property type="match status" value="1"/>
</dbReference>